<protein>
    <recommendedName>
        <fullName evidence="1">HPr kinase/phosphorylase C-terminal domain-containing protein</fullName>
    </recommendedName>
</protein>
<dbReference type="InterPro" id="IPR027417">
    <property type="entry name" value="P-loop_NTPase"/>
</dbReference>
<dbReference type="Gene3D" id="3.40.50.300">
    <property type="entry name" value="P-loop containing nucleotide triphosphate hydrolases"/>
    <property type="match status" value="1"/>
</dbReference>
<dbReference type="CDD" id="cd01918">
    <property type="entry name" value="HprK_C"/>
    <property type="match status" value="1"/>
</dbReference>
<feature type="domain" description="HPr kinase/phosphorylase C-terminal" evidence="1">
    <location>
        <begin position="6"/>
        <end position="89"/>
    </location>
</feature>
<gene>
    <name evidence="2" type="ORF">DEM27_30780</name>
</gene>
<dbReference type="RefSeq" id="WP_109462066.1">
    <property type="nucleotide sequence ID" value="NZ_QFBC01000025.1"/>
</dbReference>
<dbReference type="Pfam" id="PF07475">
    <property type="entry name" value="Hpr_kinase_C"/>
    <property type="match status" value="1"/>
</dbReference>
<dbReference type="GO" id="GO:0006109">
    <property type="term" value="P:regulation of carbohydrate metabolic process"/>
    <property type="evidence" value="ECO:0007669"/>
    <property type="project" value="InterPro"/>
</dbReference>
<sequence>MSRPAVNIHGTAIVIGTCGLLFVGPSGIGKSSLAFSCLAQARREGLFSALVSDDQVFVSQQSGRVVARAPDAITGLIEVRGSGIVETETLSPALLHYAVLPVDLRNSDRLPAEGEHFELFEGALLPLLRIAATVPDPLAVLSAFIAFNGKPPSGGDSSPNLRRF</sequence>
<comment type="caution">
    <text evidence="2">The sequence shown here is derived from an EMBL/GenBank/DDBJ whole genome shotgun (WGS) entry which is preliminary data.</text>
</comment>
<dbReference type="Proteomes" id="UP000245252">
    <property type="component" value="Unassembled WGS sequence"/>
</dbReference>
<evidence type="ECO:0000313" key="3">
    <source>
        <dbReference type="Proteomes" id="UP000245252"/>
    </source>
</evidence>
<dbReference type="InterPro" id="IPR011104">
    <property type="entry name" value="Hpr_kin/Pase_C"/>
</dbReference>
<dbReference type="GO" id="GO:0005524">
    <property type="term" value="F:ATP binding"/>
    <property type="evidence" value="ECO:0007669"/>
    <property type="project" value="InterPro"/>
</dbReference>
<dbReference type="EMBL" id="QFBC01000025">
    <property type="protein sequence ID" value="PWE52448.1"/>
    <property type="molecule type" value="Genomic_DNA"/>
</dbReference>
<accession>A0A2U2DGQ4</accession>
<dbReference type="AlphaFoldDB" id="A0A2U2DGQ4"/>
<dbReference type="GO" id="GO:0000155">
    <property type="term" value="F:phosphorelay sensor kinase activity"/>
    <property type="evidence" value="ECO:0007669"/>
    <property type="project" value="InterPro"/>
</dbReference>
<evidence type="ECO:0000259" key="1">
    <source>
        <dbReference type="Pfam" id="PF07475"/>
    </source>
</evidence>
<organism evidence="2 3">
    <name type="scientific">Metarhizobium album</name>
    <dbReference type="NCBI Taxonomy" id="2182425"/>
    <lineage>
        <taxon>Bacteria</taxon>
        <taxon>Pseudomonadati</taxon>
        <taxon>Pseudomonadota</taxon>
        <taxon>Alphaproteobacteria</taxon>
        <taxon>Hyphomicrobiales</taxon>
        <taxon>Rhizobiaceae</taxon>
        <taxon>Metarhizobium</taxon>
    </lineage>
</organism>
<dbReference type="OrthoDB" id="8326226at2"/>
<keyword evidence="3" id="KW-1185">Reference proteome</keyword>
<name>A0A2U2DGQ4_9HYPH</name>
<proteinExistence type="predicted"/>
<evidence type="ECO:0000313" key="2">
    <source>
        <dbReference type="EMBL" id="PWE52448.1"/>
    </source>
</evidence>
<reference evidence="2 3" key="1">
    <citation type="submission" date="2018-05" db="EMBL/GenBank/DDBJ databases">
        <title>The draft genome of strain NS-104.</title>
        <authorList>
            <person name="Hang P."/>
            <person name="Jiang J."/>
        </authorList>
    </citation>
    <scope>NUCLEOTIDE SEQUENCE [LARGE SCALE GENOMIC DNA]</scope>
    <source>
        <strain evidence="2 3">NS-104</strain>
    </source>
</reference>
<dbReference type="SUPFAM" id="SSF53795">
    <property type="entry name" value="PEP carboxykinase-like"/>
    <property type="match status" value="1"/>
</dbReference>